<dbReference type="SMART" id="SM00342">
    <property type="entry name" value="HTH_ARAC"/>
    <property type="match status" value="1"/>
</dbReference>
<evidence type="ECO:0000256" key="1">
    <source>
        <dbReference type="ARBA" id="ARBA00023015"/>
    </source>
</evidence>
<name>A0ABT1RR92_9FIRM</name>
<evidence type="ECO:0000256" key="3">
    <source>
        <dbReference type="ARBA" id="ARBA00023163"/>
    </source>
</evidence>
<dbReference type="InterPro" id="IPR011256">
    <property type="entry name" value="Reg_factor_effector_dom_sf"/>
</dbReference>
<organism evidence="5 6">
    <name type="scientific">Anaerovorax odorimutans</name>
    <dbReference type="NCBI Taxonomy" id="109327"/>
    <lineage>
        <taxon>Bacteria</taxon>
        <taxon>Bacillati</taxon>
        <taxon>Bacillota</taxon>
        <taxon>Clostridia</taxon>
        <taxon>Peptostreptococcales</taxon>
        <taxon>Anaerovoracaceae</taxon>
        <taxon>Anaerovorax</taxon>
    </lineage>
</organism>
<dbReference type="InterPro" id="IPR018060">
    <property type="entry name" value="HTH_AraC"/>
</dbReference>
<keyword evidence="3" id="KW-0804">Transcription</keyword>
<feature type="domain" description="HTH araC/xylS-type" evidence="4">
    <location>
        <begin position="8"/>
        <end position="106"/>
    </location>
</feature>
<dbReference type="PROSITE" id="PS01124">
    <property type="entry name" value="HTH_ARAC_FAMILY_2"/>
    <property type="match status" value="1"/>
</dbReference>
<dbReference type="InterPro" id="IPR050959">
    <property type="entry name" value="MarA-like"/>
</dbReference>
<dbReference type="Proteomes" id="UP001524502">
    <property type="component" value="Unassembled WGS sequence"/>
</dbReference>
<proteinExistence type="predicted"/>
<dbReference type="SUPFAM" id="SSF55136">
    <property type="entry name" value="Probable bacterial effector-binding domain"/>
    <property type="match status" value="1"/>
</dbReference>
<dbReference type="Pfam" id="PF12833">
    <property type="entry name" value="HTH_18"/>
    <property type="match status" value="1"/>
</dbReference>
<keyword evidence="1" id="KW-0805">Transcription regulation</keyword>
<dbReference type="InterPro" id="IPR029442">
    <property type="entry name" value="GyrI-like"/>
</dbReference>
<dbReference type="EMBL" id="JANFXK010000015">
    <property type="protein sequence ID" value="MCQ4637717.1"/>
    <property type="molecule type" value="Genomic_DNA"/>
</dbReference>
<evidence type="ECO:0000256" key="2">
    <source>
        <dbReference type="ARBA" id="ARBA00023125"/>
    </source>
</evidence>
<keyword evidence="6" id="KW-1185">Reference proteome</keyword>
<protein>
    <submittedName>
        <fullName evidence="5">AraC family transcriptional regulator</fullName>
    </submittedName>
</protein>
<dbReference type="SUPFAM" id="SSF46689">
    <property type="entry name" value="Homeodomain-like"/>
    <property type="match status" value="2"/>
</dbReference>
<dbReference type="Gene3D" id="3.20.80.10">
    <property type="entry name" value="Regulatory factor, effector binding domain"/>
    <property type="match status" value="1"/>
</dbReference>
<evidence type="ECO:0000313" key="6">
    <source>
        <dbReference type="Proteomes" id="UP001524502"/>
    </source>
</evidence>
<accession>A0ABT1RR92</accession>
<comment type="caution">
    <text evidence="5">The sequence shown here is derived from an EMBL/GenBank/DDBJ whole genome shotgun (WGS) entry which is preliminary data.</text>
</comment>
<dbReference type="Gene3D" id="1.10.10.60">
    <property type="entry name" value="Homeodomain-like"/>
    <property type="match status" value="2"/>
</dbReference>
<reference evidence="5 6" key="1">
    <citation type="submission" date="2022-06" db="EMBL/GenBank/DDBJ databases">
        <title>Isolation of gut microbiota from human fecal samples.</title>
        <authorList>
            <person name="Pamer E.G."/>
            <person name="Barat B."/>
            <person name="Waligurski E."/>
            <person name="Medina S."/>
            <person name="Paddock L."/>
            <person name="Mostad J."/>
        </authorList>
    </citation>
    <scope>NUCLEOTIDE SEQUENCE [LARGE SCALE GENOMIC DNA]</scope>
    <source>
        <strain evidence="5 6">SL.3.17</strain>
    </source>
</reference>
<keyword evidence="2" id="KW-0238">DNA-binding</keyword>
<dbReference type="SMART" id="SM00871">
    <property type="entry name" value="AraC_E_bind"/>
    <property type="match status" value="1"/>
</dbReference>
<dbReference type="Pfam" id="PF06445">
    <property type="entry name" value="GyrI-like"/>
    <property type="match status" value="1"/>
</dbReference>
<dbReference type="PANTHER" id="PTHR47504">
    <property type="entry name" value="RIGHT ORIGIN-BINDING PROTEIN"/>
    <property type="match status" value="1"/>
</dbReference>
<dbReference type="InterPro" id="IPR010499">
    <property type="entry name" value="AraC_E-bd"/>
</dbReference>
<sequence length="295" mass="33171">MDWLKRMNEALEYIEDNLDGEIDYAVIARKACCSVYHFQRIFSYMAEVPLSEYIRRRRLSKAAFDLQNTDMRVIDVALKYSYDSPTSFTRAFQKLHGITPIAAREKGALLRAYPPIAFQVSIKGATAMNYKIEEKEAFRIVGFKLSTTMENDACYQEIPKFWGEIAGTGKIGSLGPMINKEPFGMLGVSVCGEPFADSSTFKFDYYIAAPSDQAAADGMDEFIVPAATWAVFECIGPMPGAVQEMQKRIATEWLPTSGYEYGEAPDIEVYYDEDGSKADTRSEIWIPIVKKSDAK</sequence>
<gene>
    <name evidence="5" type="ORF">NE619_13365</name>
</gene>
<evidence type="ECO:0000313" key="5">
    <source>
        <dbReference type="EMBL" id="MCQ4637717.1"/>
    </source>
</evidence>
<dbReference type="PANTHER" id="PTHR47504:SF5">
    <property type="entry name" value="RIGHT ORIGIN-BINDING PROTEIN"/>
    <property type="match status" value="1"/>
</dbReference>
<dbReference type="InterPro" id="IPR009057">
    <property type="entry name" value="Homeodomain-like_sf"/>
</dbReference>
<evidence type="ECO:0000259" key="4">
    <source>
        <dbReference type="PROSITE" id="PS01124"/>
    </source>
</evidence>